<comment type="caution">
    <text evidence="2">The sequence shown here is derived from an EMBL/GenBank/DDBJ whole genome shotgun (WGS) entry which is preliminary data.</text>
</comment>
<dbReference type="EMBL" id="JACAOD020000012">
    <property type="protein sequence ID" value="MBP5836104.1"/>
    <property type="molecule type" value="Genomic_DNA"/>
</dbReference>
<organism evidence="2 3">
    <name type="scientific">Candidatus Phytoplasma meliae</name>
    <dbReference type="NCBI Taxonomy" id="1848402"/>
    <lineage>
        <taxon>Bacteria</taxon>
        <taxon>Bacillati</taxon>
        <taxon>Mycoplasmatota</taxon>
        <taxon>Mollicutes</taxon>
        <taxon>Acholeplasmatales</taxon>
        <taxon>Acholeplasmataceae</taxon>
        <taxon>Candidatus Phytoplasma</taxon>
        <taxon>16SrXIII (Mexican periwinkle virescence group)</taxon>
    </lineage>
</organism>
<evidence type="ECO:0000313" key="3">
    <source>
        <dbReference type="Proteomes" id="UP001195571"/>
    </source>
</evidence>
<dbReference type="Proteomes" id="UP001195571">
    <property type="component" value="Unassembled WGS sequence"/>
</dbReference>
<evidence type="ECO:0000313" key="2">
    <source>
        <dbReference type="EMBL" id="MBP5836104.1"/>
    </source>
</evidence>
<name>A0ABS5CYQ1_9MOLU</name>
<protein>
    <submittedName>
        <fullName evidence="2">Uncharacterized protein</fullName>
    </submittedName>
</protein>
<reference evidence="2" key="1">
    <citation type="submission" date="2021-04" db="EMBL/GenBank/DDBJ databases">
        <title>Genomic features of Candidatus Phytoplasma meliae isolate ChTYXIII (1SrXIII-G).</title>
        <authorList>
            <person name="Fernandez F.D."/>
            <person name="Conci L.R."/>
        </authorList>
    </citation>
    <scope>NUCLEOTIDE SEQUENCE [LARGE SCALE GENOMIC DNA]</scope>
    <source>
        <strain evidence="2">ChTYXIII-Mo</strain>
    </source>
</reference>
<gene>
    <name evidence="2" type="ORF">CHTY_002585</name>
</gene>
<evidence type="ECO:0000256" key="1">
    <source>
        <dbReference type="SAM" id="Phobius"/>
    </source>
</evidence>
<dbReference type="RefSeq" id="WP_203552369.1">
    <property type="nucleotide sequence ID" value="NZ_JACAOD020000012.1"/>
</dbReference>
<feature type="transmembrane region" description="Helical" evidence="1">
    <location>
        <begin position="77"/>
        <end position="101"/>
    </location>
</feature>
<keyword evidence="1" id="KW-0472">Membrane</keyword>
<keyword evidence="1" id="KW-0812">Transmembrane</keyword>
<sequence>MKRKNNQITEPAAQFPNTDLGESLKIKMDTVDTLLTRTLNLNDTISKIDELKIEYNTFASEHHLNPTNPSSSAQTNLILFSWIFGILFVLILLILLIIIFSKHTRKYTRKR</sequence>
<proteinExistence type="predicted"/>
<keyword evidence="3" id="KW-1185">Reference proteome</keyword>
<accession>A0ABS5CYQ1</accession>
<keyword evidence="1" id="KW-1133">Transmembrane helix</keyword>